<name>A0A919DPQ3_9ACTN</name>
<dbReference type="EMBL" id="BNAT01000059">
    <property type="protein sequence ID" value="GHE64285.1"/>
    <property type="molecule type" value="Genomic_DNA"/>
</dbReference>
<organism evidence="2 3">
    <name type="scientific">Streptomyces capitiformicae</name>
    <dbReference type="NCBI Taxonomy" id="2014920"/>
    <lineage>
        <taxon>Bacteria</taxon>
        <taxon>Bacillati</taxon>
        <taxon>Actinomycetota</taxon>
        <taxon>Actinomycetes</taxon>
        <taxon>Kitasatosporales</taxon>
        <taxon>Streptomycetaceae</taxon>
        <taxon>Streptomyces</taxon>
    </lineage>
</organism>
<proteinExistence type="predicted"/>
<reference evidence="2" key="2">
    <citation type="submission" date="2020-09" db="EMBL/GenBank/DDBJ databases">
        <authorList>
            <person name="Sun Q."/>
            <person name="Zhou Y."/>
        </authorList>
    </citation>
    <scope>NUCLEOTIDE SEQUENCE</scope>
    <source>
        <strain evidence="2">CGMCC 4.7403</strain>
    </source>
</reference>
<evidence type="ECO:0000313" key="2">
    <source>
        <dbReference type="EMBL" id="GHE64285.1"/>
    </source>
</evidence>
<dbReference type="Proteomes" id="UP000603227">
    <property type="component" value="Unassembled WGS sequence"/>
</dbReference>
<dbReference type="AlphaFoldDB" id="A0A919DPQ3"/>
<accession>A0A919DPQ3</accession>
<keyword evidence="3" id="KW-1185">Reference proteome</keyword>
<reference evidence="2" key="1">
    <citation type="journal article" date="2014" name="Int. J. Syst. Evol. Microbiol.">
        <title>Complete genome sequence of Corynebacterium casei LMG S-19264T (=DSM 44701T), isolated from a smear-ripened cheese.</title>
        <authorList>
            <consortium name="US DOE Joint Genome Institute (JGI-PGF)"/>
            <person name="Walter F."/>
            <person name="Albersmeier A."/>
            <person name="Kalinowski J."/>
            <person name="Ruckert C."/>
        </authorList>
    </citation>
    <scope>NUCLEOTIDE SEQUENCE</scope>
    <source>
        <strain evidence="2">CGMCC 4.7403</strain>
    </source>
</reference>
<feature type="region of interest" description="Disordered" evidence="1">
    <location>
        <begin position="21"/>
        <end position="46"/>
    </location>
</feature>
<feature type="compositionally biased region" description="Basic and acidic residues" evidence="1">
    <location>
        <begin position="31"/>
        <end position="46"/>
    </location>
</feature>
<evidence type="ECO:0000256" key="1">
    <source>
        <dbReference type="SAM" id="MobiDB-lite"/>
    </source>
</evidence>
<sequence>MGAADENDYEADVSVELVEEDLDGVAGGNGKFDEKNTGNWDKHAKR</sequence>
<comment type="caution">
    <text evidence="2">The sequence shown here is derived from an EMBL/GenBank/DDBJ whole genome shotgun (WGS) entry which is preliminary data.</text>
</comment>
<gene>
    <name evidence="2" type="ORF">GCM10017771_87690</name>
</gene>
<protein>
    <submittedName>
        <fullName evidence="2">Uncharacterized protein</fullName>
    </submittedName>
</protein>
<dbReference type="RefSeq" id="WP_189788003.1">
    <property type="nucleotide sequence ID" value="NZ_BNAT01000059.1"/>
</dbReference>
<evidence type="ECO:0000313" key="3">
    <source>
        <dbReference type="Proteomes" id="UP000603227"/>
    </source>
</evidence>